<evidence type="ECO:0000313" key="3">
    <source>
        <dbReference type="Proteomes" id="UP000572680"/>
    </source>
</evidence>
<keyword evidence="1" id="KW-0812">Transmembrane</keyword>
<evidence type="ECO:0000256" key="1">
    <source>
        <dbReference type="SAM" id="Phobius"/>
    </source>
</evidence>
<reference evidence="2 3" key="1">
    <citation type="submission" date="2020-08" db="EMBL/GenBank/DDBJ databases">
        <title>Genomic Encyclopedia of Type Strains, Phase IV (KMG-IV): sequencing the most valuable type-strain genomes for metagenomic binning, comparative biology and taxonomic classification.</title>
        <authorList>
            <person name="Goeker M."/>
        </authorList>
    </citation>
    <scope>NUCLEOTIDE SEQUENCE [LARGE SCALE GENOMIC DNA]</scope>
    <source>
        <strain evidence="2 3">DSM 44197</strain>
    </source>
</reference>
<feature type="transmembrane region" description="Helical" evidence="1">
    <location>
        <begin position="30"/>
        <end position="63"/>
    </location>
</feature>
<protein>
    <submittedName>
        <fullName evidence="2">Uncharacterized protein</fullName>
    </submittedName>
</protein>
<dbReference type="RefSeq" id="WP_182842868.1">
    <property type="nucleotide sequence ID" value="NZ_BAAALP010000002.1"/>
</dbReference>
<accession>A0A7W3LLQ0</accession>
<evidence type="ECO:0000313" key="2">
    <source>
        <dbReference type="EMBL" id="MBA8950450.1"/>
    </source>
</evidence>
<keyword evidence="3" id="KW-1185">Reference proteome</keyword>
<sequence>MSAEDDFRLWEREFREPEADQDGWGVLPVAVGVAAGCFVLVAFGEVMLGLIALGLAGVILLLWRSGM</sequence>
<gene>
    <name evidence="2" type="ORF">HNR61_002063</name>
</gene>
<proteinExistence type="predicted"/>
<comment type="caution">
    <text evidence="2">The sequence shown here is derived from an EMBL/GenBank/DDBJ whole genome shotgun (WGS) entry which is preliminary data.</text>
</comment>
<dbReference type="Proteomes" id="UP000572680">
    <property type="component" value="Unassembled WGS sequence"/>
</dbReference>
<keyword evidence="1" id="KW-1133">Transmembrane helix</keyword>
<keyword evidence="1" id="KW-0472">Membrane</keyword>
<name>A0A7W3LLQ0_ACTNM</name>
<organism evidence="2 3">
    <name type="scientific">Actinomadura namibiensis</name>
    <dbReference type="NCBI Taxonomy" id="182080"/>
    <lineage>
        <taxon>Bacteria</taxon>
        <taxon>Bacillati</taxon>
        <taxon>Actinomycetota</taxon>
        <taxon>Actinomycetes</taxon>
        <taxon>Streptosporangiales</taxon>
        <taxon>Thermomonosporaceae</taxon>
        <taxon>Actinomadura</taxon>
    </lineage>
</organism>
<dbReference type="AlphaFoldDB" id="A0A7W3LLQ0"/>
<dbReference type="EMBL" id="JACJIA010000002">
    <property type="protein sequence ID" value="MBA8950450.1"/>
    <property type="molecule type" value="Genomic_DNA"/>
</dbReference>